<keyword evidence="5 8" id="KW-0812">Transmembrane</keyword>
<evidence type="ECO:0000256" key="1">
    <source>
        <dbReference type="ARBA" id="ARBA00004141"/>
    </source>
</evidence>
<comment type="subcellular location">
    <subcellularLocation>
        <location evidence="1">Membrane</location>
        <topology evidence="1">Multi-pass membrane protein</topology>
    </subcellularLocation>
</comment>
<evidence type="ECO:0000313" key="12">
    <source>
        <dbReference type="Proteomes" id="UP001232148"/>
    </source>
</evidence>
<protein>
    <recommendedName>
        <fullName evidence="10">Wax synthase domain-containing protein</fullName>
    </recommendedName>
</protein>
<sequence>MPRQLRWLLLLPFVAFCSVLVLAFPFGPDVAKNYTFGTVLYVGLANFNLLVLQDPYIEHVWIRGNNERDAKTQPSFYSLRPTERVRWCFDNAYSTRGIGWNWGASHLPPAPPAGTSKAAFIKLSTGRIIRQYVTHDISAGLLVWLTYGGRTPVLDLPFVPRRLATTCWIASSIAVMDIVYHLVCMVGVSSGLFWTRVEDVHPVNGPWAGCYRLSRFWSHTWHQNFRRGVQVPGRFVARSIVRAPRGSRLNREVQSHVAFVISGLYHWGAAKIAVPSESFTGTLTFFILMPSILLLEDLVISLARDKLGWHGPRWRAFGLLWTFLAFTTLAAGFVDDLVTHGLVTAFPALPLSPTTAVLNLMVEKRV</sequence>
<keyword evidence="4" id="KW-0808">Transferase</keyword>
<evidence type="ECO:0000256" key="5">
    <source>
        <dbReference type="ARBA" id="ARBA00022692"/>
    </source>
</evidence>
<feature type="transmembrane region" description="Helical" evidence="8">
    <location>
        <begin position="314"/>
        <end position="334"/>
    </location>
</feature>
<organism evidence="11 12">
    <name type="scientific">Colletotrichum zoysiae</name>
    <dbReference type="NCBI Taxonomy" id="1216348"/>
    <lineage>
        <taxon>Eukaryota</taxon>
        <taxon>Fungi</taxon>
        <taxon>Dikarya</taxon>
        <taxon>Ascomycota</taxon>
        <taxon>Pezizomycotina</taxon>
        <taxon>Sordariomycetes</taxon>
        <taxon>Hypocreomycetidae</taxon>
        <taxon>Glomerellales</taxon>
        <taxon>Glomerellaceae</taxon>
        <taxon>Colletotrichum</taxon>
        <taxon>Colletotrichum graminicola species complex</taxon>
    </lineage>
</organism>
<dbReference type="AlphaFoldDB" id="A0AAD9HAL8"/>
<dbReference type="InterPro" id="IPR032805">
    <property type="entry name" value="Wax_synthase_dom"/>
</dbReference>
<gene>
    <name evidence="11" type="ORF">LX32DRAFT_642780</name>
</gene>
<evidence type="ECO:0000256" key="8">
    <source>
        <dbReference type="SAM" id="Phobius"/>
    </source>
</evidence>
<accession>A0AAD9HAL8</accession>
<feature type="transmembrane region" description="Helical" evidence="8">
    <location>
        <begin position="340"/>
        <end position="362"/>
    </location>
</feature>
<proteinExistence type="inferred from homology"/>
<evidence type="ECO:0000256" key="7">
    <source>
        <dbReference type="ARBA" id="ARBA00023136"/>
    </source>
</evidence>
<evidence type="ECO:0000256" key="9">
    <source>
        <dbReference type="SAM" id="SignalP"/>
    </source>
</evidence>
<keyword evidence="12" id="KW-1185">Reference proteome</keyword>
<feature type="signal peptide" evidence="9">
    <location>
        <begin position="1"/>
        <end position="23"/>
    </location>
</feature>
<comment type="caution">
    <text evidence="11">The sequence shown here is derived from an EMBL/GenBank/DDBJ whole genome shotgun (WGS) entry which is preliminary data.</text>
</comment>
<reference evidence="11" key="1">
    <citation type="submission" date="2021-06" db="EMBL/GenBank/DDBJ databases">
        <title>Comparative genomics, transcriptomics and evolutionary studies reveal genomic signatures of adaptation to plant cell wall in hemibiotrophic fungi.</title>
        <authorList>
            <consortium name="DOE Joint Genome Institute"/>
            <person name="Baroncelli R."/>
            <person name="Diaz J.F."/>
            <person name="Benocci T."/>
            <person name="Peng M."/>
            <person name="Battaglia E."/>
            <person name="Haridas S."/>
            <person name="Andreopoulos W."/>
            <person name="Labutti K."/>
            <person name="Pangilinan J."/>
            <person name="Floch G.L."/>
            <person name="Makela M.R."/>
            <person name="Henrissat B."/>
            <person name="Grigoriev I.V."/>
            <person name="Crouch J.A."/>
            <person name="De Vries R.P."/>
            <person name="Sukno S.A."/>
            <person name="Thon M.R."/>
        </authorList>
    </citation>
    <scope>NUCLEOTIDE SEQUENCE</scope>
    <source>
        <strain evidence="11">MAFF235873</strain>
    </source>
</reference>
<dbReference type="EMBL" id="MU842939">
    <property type="protein sequence ID" value="KAK2025343.1"/>
    <property type="molecule type" value="Genomic_DNA"/>
</dbReference>
<evidence type="ECO:0000256" key="6">
    <source>
        <dbReference type="ARBA" id="ARBA00022989"/>
    </source>
</evidence>
<feature type="chain" id="PRO_5042265409" description="Wax synthase domain-containing protein" evidence="9">
    <location>
        <begin position="24"/>
        <end position="366"/>
    </location>
</feature>
<keyword evidence="7 8" id="KW-0472">Membrane</keyword>
<evidence type="ECO:0000256" key="4">
    <source>
        <dbReference type="ARBA" id="ARBA00022679"/>
    </source>
</evidence>
<name>A0AAD9HAL8_9PEZI</name>
<comment type="similarity">
    <text evidence="3">Belongs to the wax synthase family.</text>
</comment>
<dbReference type="Pfam" id="PF13813">
    <property type="entry name" value="MBOAT_2"/>
    <property type="match status" value="1"/>
</dbReference>
<evidence type="ECO:0000256" key="3">
    <source>
        <dbReference type="ARBA" id="ARBA00007282"/>
    </source>
</evidence>
<evidence type="ECO:0000256" key="2">
    <source>
        <dbReference type="ARBA" id="ARBA00005179"/>
    </source>
</evidence>
<dbReference type="Proteomes" id="UP001232148">
    <property type="component" value="Unassembled WGS sequence"/>
</dbReference>
<keyword evidence="9" id="KW-0732">Signal</keyword>
<feature type="domain" description="Wax synthase" evidence="10">
    <location>
        <begin position="202"/>
        <end position="288"/>
    </location>
</feature>
<feature type="transmembrane region" description="Helical" evidence="8">
    <location>
        <begin position="33"/>
        <end position="52"/>
    </location>
</feature>
<dbReference type="GO" id="GO:0006629">
    <property type="term" value="P:lipid metabolic process"/>
    <property type="evidence" value="ECO:0007669"/>
    <property type="project" value="InterPro"/>
</dbReference>
<comment type="pathway">
    <text evidence="2">Secondary metabolite biosynthesis.</text>
</comment>
<dbReference type="PANTHER" id="PTHR31595">
    <property type="entry name" value="LONG-CHAIN-ALCOHOL O-FATTY-ACYLTRANSFERASE 3-RELATED"/>
    <property type="match status" value="1"/>
</dbReference>
<dbReference type="GO" id="GO:0016020">
    <property type="term" value="C:membrane"/>
    <property type="evidence" value="ECO:0007669"/>
    <property type="project" value="UniProtKB-SubCell"/>
</dbReference>
<evidence type="ECO:0000313" key="11">
    <source>
        <dbReference type="EMBL" id="KAK2025343.1"/>
    </source>
</evidence>
<dbReference type="GO" id="GO:0008374">
    <property type="term" value="F:O-acyltransferase activity"/>
    <property type="evidence" value="ECO:0007669"/>
    <property type="project" value="InterPro"/>
</dbReference>
<keyword evidence="6 8" id="KW-1133">Transmembrane helix</keyword>
<dbReference type="PANTHER" id="PTHR31595:SF57">
    <property type="entry name" value="OS04G0481900 PROTEIN"/>
    <property type="match status" value="1"/>
</dbReference>
<feature type="transmembrane region" description="Helical" evidence="8">
    <location>
        <begin position="168"/>
        <end position="194"/>
    </location>
</feature>
<evidence type="ECO:0000259" key="10">
    <source>
        <dbReference type="Pfam" id="PF13813"/>
    </source>
</evidence>
<feature type="transmembrane region" description="Helical" evidence="8">
    <location>
        <begin position="283"/>
        <end position="302"/>
    </location>
</feature>
<dbReference type="InterPro" id="IPR044851">
    <property type="entry name" value="Wax_synthase"/>
</dbReference>